<name>A0A075LI20_9BACI</name>
<dbReference type="NCBIfam" id="TIGR01777">
    <property type="entry name" value="yfcH"/>
    <property type="match status" value="1"/>
</dbReference>
<dbReference type="AlphaFoldDB" id="A0A075LI20"/>
<evidence type="ECO:0000313" key="5">
    <source>
        <dbReference type="Proteomes" id="UP000027980"/>
    </source>
</evidence>
<feature type="domain" description="NAD-dependent epimerase/dehydratase" evidence="2">
    <location>
        <begin position="3"/>
        <end position="217"/>
    </location>
</feature>
<sequence length="298" mass="32922">MNIVISGGTGFVGKQLSETLIEKGHHVYILTRSPEKKLDTKQVTYIGWLKKGFDPLSELPEIDAVVNLAGTSLFGKWTKEKKEDIRSSRLEATETLVDMIGKMSKKPKVFVSGSAVGYYGTSEQDAFTEDTTKRGQDFLADVTYEWEETAKQAKSLGIRTVLARFGIVLGDKGALPLMQLPFRYFAGGKIGSGEQWLSWIHVQDAAGLIAYAIEQDTIKGPLNITAPSPRRNKDFSKTLAKTLHRPYWTAAPAPVIQKALGEMSTLVLEGQCVYPKKALDNGYQFRFPALSEALEQAL</sequence>
<proteinExistence type="inferred from homology"/>
<dbReference type="EMBL" id="CP008876">
    <property type="protein sequence ID" value="AIF65861.1"/>
    <property type="molecule type" value="Genomic_DNA"/>
</dbReference>
<dbReference type="HOGENOM" id="CLU_047373_0_3_9"/>
<reference evidence="4 5" key="1">
    <citation type="submission" date="2014-07" db="EMBL/GenBank/DDBJ databases">
        <title>Complete genome sequence of a moderately halophilic bacterium Terribacillus aidingensis MP602, isolated from Cryptomeria fortunei in Tianmu mountain in China.</title>
        <authorList>
            <person name="Wang Y."/>
            <person name="Lu P."/>
            <person name="Zhang L."/>
        </authorList>
    </citation>
    <scope>NUCLEOTIDE SEQUENCE [LARGE SCALE GENOMIC DNA]</scope>
    <source>
        <strain evidence="4 5">MP602</strain>
    </source>
</reference>
<protein>
    <submittedName>
        <fullName evidence="4">Multidrug MFS transporter</fullName>
    </submittedName>
</protein>
<dbReference type="PANTHER" id="PTHR11092:SF0">
    <property type="entry name" value="EPIMERASE FAMILY PROTEIN SDR39U1"/>
    <property type="match status" value="1"/>
</dbReference>
<evidence type="ECO:0000256" key="1">
    <source>
        <dbReference type="ARBA" id="ARBA00009353"/>
    </source>
</evidence>
<organism evidence="4 5">
    <name type="scientific">Terribacillus saccharophilus</name>
    <dbReference type="NCBI Taxonomy" id="361277"/>
    <lineage>
        <taxon>Bacteria</taxon>
        <taxon>Bacillati</taxon>
        <taxon>Bacillota</taxon>
        <taxon>Bacilli</taxon>
        <taxon>Bacillales</taxon>
        <taxon>Bacillaceae</taxon>
        <taxon>Terribacillus</taxon>
    </lineage>
</organism>
<dbReference type="KEGG" id="tap:GZ22_03845"/>
<accession>A0A075LI20</accession>
<dbReference type="InterPro" id="IPR001509">
    <property type="entry name" value="Epimerase_deHydtase"/>
</dbReference>
<dbReference type="Proteomes" id="UP000027980">
    <property type="component" value="Chromosome"/>
</dbReference>
<dbReference type="PANTHER" id="PTHR11092">
    <property type="entry name" value="SUGAR NUCLEOTIDE EPIMERASE RELATED"/>
    <property type="match status" value="1"/>
</dbReference>
<dbReference type="InterPro" id="IPR036291">
    <property type="entry name" value="NAD(P)-bd_dom_sf"/>
</dbReference>
<evidence type="ECO:0000259" key="3">
    <source>
        <dbReference type="Pfam" id="PF08338"/>
    </source>
</evidence>
<dbReference type="Pfam" id="PF01370">
    <property type="entry name" value="Epimerase"/>
    <property type="match status" value="1"/>
</dbReference>
<dbReference type="Pfam" id="PF08338">
    <property type="entry name" value="DUF1731"/>
    <property type="match status" value="1"/>
</dbReference>
<feature type="domain" description="DUF1731" evidence="3">
    <location>
        <begin position="251"/>
        <end position="296"/>
    </location>
</feature>
<dbReference type="InterPro" id="IPR013549">
    <property type="entry name" value="DUF1731"/>
</dbReference>
<evidence type="ECO:0000259" key="2">
    <source>
        <dbReference type="Pfam" id="PF01370"/>
    </source>
</evidence>
<dbReference type="OrthoDB" id="9801773at2"/>
<dbReference type="CDD" id="cd05242">
    <property type="entry name" value="SDR_a8"/>
    <property type="match status" value="1"/>
</dbReference>
<dbReference type="InterPro" id="IPR010099">
    <property type="entry name" value="SDR39U1"/>
</dbReference>
<dbReference type="SUPFAM" id="SSF51735">
    <property type="entry name" value="NAD(P)-binding Rossmann-fold domains"/>
    <property type="match status" value="1"/>
</dbReference>
<dbReference type="GeneID" id="34221885"/>
<evidence type="ECO:0000313" key="4">
    <source>
        <dbReference type="EMBL" id="AIF65861.1"/>
    </source>
</evidence>
<gene>
    <name evidence="4" type="ORF">GZ22_03845</name>
</gene>
<comment type="similarity">
    <text evidence="1">Belongs to the NAD(P)-dependent epimerase/dehydratase family. SDR39U1 subfamily.</text>
</comment>
<dbReference type="Gene3D" id="3.40.50.720">
    <property type="entry name" value="NAD(P)-binding Rossmann-like Domain"/>
    <property type="match status" value="1"/>
</dbReference>
<dbReference type="RefSeq" id="WP_038558797.1">
    <property type="nucleotide sequence ID" value="NZ_CP008876.1"/>
</dbReference>